<organism evidence="1 2">
    <name type="scientific">Antarcticirhabdus aurantiaca</name>
    <dbReference type="NCBI Taxonomy" id="2606717"/>
    <lineage>
        <taxon>Bacteria</taxon>
        <taxon>Pseudomonadati</taxon>
        <taxon>Pseudomonadota</taxon>
        <taxon>Alphaproteobacteria</taxon>
        <taxon>Hyphomicrobiales</taxon>
        <taxon>Aurantimonadaceae</taxon>
        <taxon>Antarcticirhabdus</taxon>
    </lineage>
</organism>
<dbReference type="EMBL" id="CP113520">
    <property type="protein sequence ID" value="WAJ30623.1"/>
    <property type="molecule type" value="Genomic_DNA"/>
</dbReference>
<evidence type="ECO:0000313" key="2">
    <source>
        <dbReference type="Proteomes" id="UP001163223"/>
    </source>
</evidence>
<protein>
    <submittedName>
        <fullName evidence="1">Uncharacterized protein</fullName>
    </submittedName>
</protein>
<evidence type="ECO:0000313" key="1">
    <source>
        <dbReference type="EMBL" id="WAJ30623.1"/>
    </source>
</evidence>
<accession>A0ACD4NUW0</accession>
<name>A0ACD4NUW0_9HYPH</name>
<gene>
    <name evidence="1" type="ORF">OXU80_10625</name>
</gene>
<keyword evidence="2" id="KW-1185">Reference proteome</keyword>
<dbReference type="Proteomes" id="UP001163223">
    <property type="component" value="Chromosome"/>
</dbReference>
<sequence length="172" mass="19179">MPRKPFPWRKLTPAQIAFMERIAAADGAVPFGKLDVAELAAFEELRRLKLVDMRAGPRRRLEAVLTDKGAELRASGYRTDQIVLGITVPQIAALRFLDQAAGDGPTFGELPGPMIDVVRRMMLRGWAEWHGEMEWPQRARLTPAGREVLSVINELDDAVAQMAEARNRGVVH</sequence>
<reference evidence="1" key="1">
    <citation type="submission" date="2022-11" db="EMBL/GenBank/DDBJ databases">
        <title>beta-Carotene-producing bacterium, Jeongeuplla avenae sp. nov., alleviates the salt stress of Arabidopsis seedlings.</title>
        <authorList>
            <person name="Jiang L."/>
            <person name="Lee J."/>
        </authorList>
    </citation>
    <scope>NUCLEOTIDE SEQUENCE</scope>
    <source>
        <strain evidence="1">DY_R2A_6</strain>
    </source>
</reference>
<proteinExistence type="predicted"/>